<organism evidence="1 2">
    <name type="scientific">Hibiscus sabdariffa</name>
    <name type="common">roselle</name>
    <dbReference type="NCBI Taxonomy" id="183260"/>
    <lineage>
        <taxon>Eukaryota</taxon>
        <taxon>Viridiplantae</taxon>
        <taxon>Streptophyta</taxon>
        <taxon>Embryophyta</taxon>
        <taxon>Tracheophyta</taxon>
        <taxon>Spermatophyta</taxon>
        <taxon>Magnoliopsida</taxon>
        <taxon>eudicotyledons</taxon>
        <taxon>Gunneridae</taxon>
        <taxon>Pentapetalae</taxon>
        <taxon>rosids</taxon>
        <taxon>malvids</taxon>
        <taxon>Malvales</taxon>
        <taxon>Malvaceae</taxon>
        <taxon>Malvoideae</taxon>
        <taxon>Hibiscus</taxon>
    </lineage>
</organism>
<accession>A0ABR2T7G3</accession>
<reference evidence="1 2" key="1">
    <citation type="journal article" date="2024" name="G3 (Bethesda)">
        <title>Genome assembly of Hibiscus sabdariffa L. provides insights into metabolisms of medicinal natural products.</title>
        <authorList>
            <person name="Kim T."/>
        </authorList>
    </citation>
    <scope>NUCLEOTIDE SEQUENCE [LARGE SCALE GENOMIC DNA]</scope>
    <source>
        <strain evidence="1">TK-2024</strain>
        <tissue evidence="1">Old leaves</tissue>
    </source>
</reference>
<dbReference type="Proteomes" id="UP001396334">
    <property type="component" value="Unassembled WGS sequence"/>
</dbReference>
<dbReference type="EMBL" id="JBBPBN010000008">
    <property type="protein sequence ID" value="KAK9033214.1"/>
    <property type="molecule type" value="Genomic_DNA"/>
</dbReference>
<evidence type="ECO:0000313" key="1">
    <source>
        <dbReference type="EMBL" id="KAK9033214.1"/>
    </source>
</evidence>
<gene>
    <name evidence="1" type="ORF">V6N11_018250</name>
</gene>
<sequence>MLNSQGTWIWTTFQHHWPLAVLLRIEVVKESDPLFSLDAVGWGLNANHRQHVYSDAGHMFYSNAWFNSGSSWSTLVASTDRVGSI</sequence>
<comment type="caution">
    <text evidence="1">The sequence shown here is derived from an EMBL/GenBank/DDBJ whole genome shotgun (WGS) entry which is preliminary data.</text>
</comment>
<proteinExistence type="predicted"/>
<protein>
    <submittedName>
        <fullName evidence="1">Uncharacterized protein</fullName>
    </submittedName>
</protein>
<name>A0ABR2T7G3_9ROSI</name>
<evidence type="ECO:0000313" key="2">
    <source>
        <dbReference type="Proteomes" id="UP001396334"/>
    </source>
</evidence>
<keyword evidence="2" id="KW-1185">Reference proteome</keyword>